<evidence type="ECO:0000313" key="2">
    <source>
        <dbReference type="Proteomes" id="UP000552097"/>
    </source>
</evidence>
<keyword evidence="2" id="KW-1185">Reference proteome</keyword>
<gene>
    <name evidence="1" type="ORF">F4560_006840</name>
</gene>
<name>A0A7W9M4G0_9PSEU</name>
<protein>
    <submittedName>
        <fullName evidence="1">Uncharacterized protein</fullName>
    </submittedName>
</protein>
<dbReference type="AlphaFoldDB" id="A0A7W9M4G0"/>
<dbReference type="EMBL" id="JACHMO010000001">
    <property type="protein sequence ID" value="MBB5807072.1"/>
    <property type="molecule type" value="Genomic_DNA"/>
</dbReference>
<evidence type="ECO:0000313" key="1">
    <source>
        <dbReference type="EMBL" id="MBB5807072.1"/>
    </source>
</evidence>
<comment type="caution">
    <text evidence="1">The sequence shown here is derived from an EMBL/GenBank/DDBJ whole genome shotgun (WGS) entry which is preliminary data.</text>
</comment>
<proteinExistence type="predicted"/>
<dbReference type="Proteomes" id="UP000552097">
    <property type="component" value="Unassembled WGS sequence"/>
</dbReference>
<sequence length="35" mass="4064">MPHRLTGFRDGVEQRAQMVELHPIEFHSFVGWAPS</sequence>
<reference evidence="1 2" key="1">
    <citation type="submission" date="2020-08" db="EMBL/GenBank/DDBJ databases">
        <title>Sequencing the genomes of 1000 actinobacteria strains.</title>
        <authorList>
            <person name="Klenk H.-P."/>
        </authorList>
    </citation>
    <scope>NUCLEOTIDE SEQUENCE [LARGE SCALE GENOMIC DNA]</scope>
    <source>
        <strain evidence="1 2">DSM 45486</strain>
    </source>
</reference>
<accession>A0A7W9M4G0</accession>
<organism evidence="1 2">
    <name type="scientific">Saccharothrix ecbatanensis</name>
    <dbReference type="NCBI Taxonomy" id="1105145"/>
    <lineage>
        <taxon>Bacteria</taxon>
        <taxon>Bacillati</taxon>
        <taxon>Actinomycetota</taxon>
        <taxon>Actinomycetes</taxon>
        <taxon>Pseudonocardiales</taxon>
        <taxon>Pseudonocardiaceae</taxon>
        <taxon>Saccharothrix</taxon>
    </lineage>
</organism>